<proteinExistence type="predicted"/>
<evidence type="ECO:0000313" key="2">
    <source>
        <dbReference type="EMBL" id="QBJ02724.1"/>
    </source>
</evidence>
<dbReference type="SUPFAM" id="SSF53955">
    <property type="entry name" value="Lysozyme-like"/>
    <property type="match status" value="1"/>
</dbReference>
<dbReference type="InterPro" id="IPR036365">
    <property type="entry name" value="PGBD-like_sf"/>
</dbReference>
<dbReference type="InterPro" id="IPR002477">
    <property type="entry name" value="Peptidoglycan-bd-like"/>
</dbReference>
<protein>
    <submittedName>
        <fullName evidence="2">Tail fiber protein</fullName>
    </submittedName>
</protein>
<dbReference type="InterPro" id="IPR023346">
    <property type="entry name" value="Lysozyme-like_dom_sf"/>
</dbReference>
<accession>A0A481W5S3</accession>
<gene>
    <name evidence="2" type="ORF">PSA21_198</name>
</gene>
<name>A0A481W5S3_9CAUD</name>
<evidence type="ECO:0000259" key="1">
    <source>
        <dbReference type="Pfam" id="PF01471"/>
    </source>
</evidence>
<dbReference type="Proteomes" id="UP000294134">
    <property type="component" value="Segment"/>
</dbReference>
<keyword evidence="3" id="KW-1185">Reference proteome</keyword>
<feature type="domain" description="Peptidoglycan binding-like" evidence="1">
    <location>
        <begin position="9"/>
        <end position="64"/>
    </location>
</feature>
<reference evidence="2 3" key="1">
    <citation type="submission" date="2019-02" db="EMBL/GenBank/DDBJ databases">
        <authorList>
            <person name="Frampton R.A."/>
            <person name="Wojtus J.K."/>
            <person name="Fineran P.C."/>
            <person name="Hendrickson H.L."/>
        </authorList>
    </citation>
    <scope>NUCLEOTIDE SEQUENCE [LARGE SCALE GENOMIC DNA]</scope>
</reference>
<dbReference type="Pfam" id="PF01471">
    <property type="entry name" value="PG_binding_1"/>
    <property type="match status" value="1"/>
</dbReference>
<dbReference type="Gene3D" id="1.10.530.10">
    <property type="match status" value="1"/>
</dbReference>
<dbReference type="Gene3D" id="1.10.101.10">
    <property type="entry name" value="PGBD-like superfamily/PGBD"/>
    <property type="match status" value="1"/>
</dbReference>
<dbReference type="EMBL" id="MK552327">
    <property type="protein sequence ID" value="QBJ02724.1"/>
    <property type="molecule type" value="Genomic_DNA"/>
</dbReference>
<dbReference type="InterPro" id="IPR036366">
    <property type="entry name" value="PGBDSf"/>
</dbReference>
<organism evidence="2 3">
    <name type="scientific">Pseudomonas phage Psa21</name>
    <dbReference type="NCBI Taxonomy" id="2530023"/>
    <lineage>
        <taxon>Viruses</taxon>
        <taxon>Duplodnaviria</taxon>
        <taxon>Heunggongvirae</taxon>
        <taxon>Uroviricota</taxon>
        <taxon>Caudoviricetes</taxon>
        <taxon>Chimalliviridae</taxon>
        <taxon>Tepukevirus</taxon>
        <taxon>Tepukevirus Psa21</taxon>
    </lineage>
</organism>
<sequence length="258" mass="27611">MAALKKGDTGDAVLELQQALVRKGFKLEPDGKFGQATYDAVVAFQKACNLDSDGVASKNTLSALALVKESILDSIPMPSANRSRSAAMPTLEAIGKITSVSAKTLATFASIESNFDYTVKASTSSATGWFQHLDKTWDDMLKLTFNQYGLVDNAKRSLRIDPRANGLMGAELLKDNARILRPALGHEPTDTELYAAHFFGVGAAKKFLLANPAASGAELFPKQAAANVGIFYARDKKTPLTIGAILNLFESKVASHRG</sequence>
<dbReference type="SUPFAM" id="SSF47090">
    <property type="entry name" value="PGBD-like"/>
    <property type="match status" value="1"/>
</dbReference>
<evidence type="ECO:0000313" key="3">
    <source>
        <dbReference type="Proteomes" id="UP000294134"/>
    </source>
</evidence>